<proteinExistence type="predicted"/>
<keyword evidence="1" id="KW-1185">Reference proteome</keyword>
<evidence type="ECO:0000313" key="2">
    <source>
        <dbReference type="WBParaSite" id="Hba_21151"/>
    </source>
</evidence>
<dbReference type="WBParaSite" id="Hba_21151">
    <property type="protein sequence ID" value="Hba_21151"/>
    <property type="gene ID" value="Hba_21151"/>
</dbReference>
<evidence type="ECO:0000313" key="1">
    <source>
        <dbReference type="Proteomes" id="UP000095283"/>
    </source>
</evidence>
<protein>
    <submittedName>
        <fullName evidence="2">Uncharacterized protein</fullName>
    </submittedName>
</protein>
<organism evidence="1 2">
    <name type="scientific">Heterorhabditis bacteriophora</name>
    <name type="common">Entomopathogenic nematode worm</name>
    <dbReference type="NCBI Taxonomy" id="37862"/>
    <lineage>
        <taxon>Eukaryota</taxon>
        <taxon>Metazoa</taxon>
        <taxon>Ecdysozoa</taxon>
        <taxon>Nematoda</taxon>
        <taxon>Chromadorea</taxon>
        <taxon>Rhabditida</taxon>
        <taxon>Rhabditina</taxon>
        <taxon>Rhabditomorpha</taxon>
        <taxon>Strongyloidea</taxon>
        <taxon>Heterorhabditidae</taxon>
        <taxon>Heterorhabditis</taxon>
    </lineage>
</organism>
<dbReference type="Proteomes" id="UP000095283">
    <property type="component" value="Unplaced"/>
</dbReference>
<sequence length="64" mass="7132">MPFGVSRARASEANAAHLRSVRDDTACSSKSSMHKDYSPFTEDVMINRSTNLMTTTSVKYWTSV</sequence>
<accession>A0A1I7XUG2</accession>
<name>A0A1I7XUG2_HETBA</name>
<dbReference type="AlphaFoldDB" id="A0A1I7XUG2"/>
<reference evidence="2" key="1">
    <citation type="submission" date="2016-11" db="UniProtKB">
        <authorList>
            <consortium name="WormBaseParasite"/>
        </authorList>
    </citation>
    <scope>IDENTIFICATION</scope>
</reference>